<organism evidence="2 3">
    <name type="scientific">Cerrena zonata</name>
    <dbReference type="NCBI Taxonomy" id="2478898"/>
    <lineage>
        <taxon>Eukaryota</taxon>
        <taxon>Fungi</taxon>
        <taxon>Dikarya</taxon>
        <taxon>Basidiomycota</taxon>
        <taxon>Agaricomycotina</taxon>
        <taxon>Agaricomycetes</taxon>
        <taxon>Polyporales</taxon>
        <taxon>Cerrenaceae</taxon>
        <taxon>Cerrena</taxon>
    </lineage>
</organism>
<evidence type="ECO:0000256" key="1">
    <source>
        <dbReference type="SAM" id="MobiDB-lite"/>
    </source>
</evidence>
<keyword evidence="3" id="KW-1185">Reference proteome</keyword>
<evidence type="ECO:0000313" key="3">
    <source>
        <dbReference type="Proteomes" id="UP001385951"/>
    </source>
</evidence>
<evidence type="ECO:0008006" key="4">
    <source>
        <dbReference type="Google" id="ProtNLM"/>
    </source>
</evidence>
<proteinExistence type="predicted"/>
<feature type="compositionally biased region" description="Polar residues" evidence="1">
    <location>
        <begin position="17"/>
        <end position="27"/>
    </location>
</feature>
<protein>
    <recommendedName>
        <fullName evidence="4">HNH nuclease domain-containing protein</fullName>
    </recommendedName>
</protein>
<gene>
    <name evidence="2" type="ORF">QCA50_017769</name>
</gene>
<sequence>MNPPLDGQANPPAEDINQPSTQETTNQYRHEHTRIRGRSTSTAVKCAHVQAHRQFPADGDEADDEMDNIGPLKDLDDPNRVSLISKSSVLSQTHKAYKNEILDPWPRWSQGIAERKDSASGLPLLTPHFEGGVNHPVNVLLLKHVARKICEQYKQPDSTPTSMKDTTVHVDYKTIYTLAQKSWYELKIAAVAGWDQARAAKAMVRSADALREARRAEKSIWLQGSTARYKELFDLDPTELVAKEWLSDELSGPEEGSEETKADKAAGLQQTPQAMLEYVKFIEVVRPAWLSQKLHKYAAHGFVSRWMKYGNPEAYVTSDEDVGEGNRPDGEGDAAGQDED</sequence>
<dbReference type="EMBL" id="JASBNA010000062">
    <property type="protein sequence ID" value="KAK7679191.1"/>
    <property type="molecule type" value="Genomic_DNA"/>
</dbReference>
<accession>A0AAW0FET9</accession>
<dbReference type="Proteomes" id="UP001385951">
    <property type="component" value="Unassembled WGS sequence"/>
</dbReference>
<feature type="region of interest" description="Disordered" evidence="1">
    <location>
        <begin position="248"/>
        <end position="268"/>
    </location>
</feature>
<reference evidence="2 3" key="1">
    <citation type="submission" date="2022-09" db="EMBL/GenBank/DDBJ databases">
        <authorList>
            <person name="Palmer J.M."/>
        </authorList>
    </citation>
    <scope>NUCLEOTIDE SEQUENCE [LARGE SCALE GENOMIC DNA]</scope>
    <source>
        <strain evidence="2 3">DSM 7382</strain>
    </source>
</reference>
<name>A0AAW0FET9_9APHY</name>
<feature type="region of interest" description="Disordered" evidence="1">
    <location>
        <begin position="1"/>
        <end position="43"/>
    </location>
</feature>
<comment type="caution">
    <text evidence="2">The sequence shown here is derived from an EMBL/GenBank/DDBJ whole genome shotgun (WGS) entry which is preliminary data.</text>
</comment>
<evidence type="ECO:0000313" key="2">
    <source>
        <dbReference type="EMBL" id="KAK7679191.1"/>
    </source>
</evidence>
<feature type="region of interest" description="Disordered" evidence="1">
    <location>
        <begin position="316"/>
        <end position="340"/>
    </location>
</feature>
<dbReference type="AlphaFoldDB" id="A0AAW0FET9"/>